<accession>A0A7S1IV31</accession>
<protein>
    <recommendedName>
        <fullName evidence="2">Peptide-O-fucosyltransferase</fullName>
    </recommendedName>
</protein>
<dbReference type="Gene3D" id="3.40.50.11340">
    <property type="match status" value="1"/>
</dbReference>
<dbReference type="AlphaFoldDB" id="A0A7S1IV31"/>
<proteinExistence type="predicted"/>
<gene>
    <name evidence="1" type="ORF">EGYM00392_LOCUS34411</name>
</gene>
<dbReference type="EMBL" id="HBGA01091780">
    <property type="protein sequence ID" value="CAD9023289.1"/>
    <property type="molecule type" value="Transcribed_RNA"/>
</dbReference>
<evidence type="ECO:0000313" key="1">
    <source>
        <dbReference type="EMBL" id="CAD9023289.1"/>
    </source>
</evidence>
<organism evidence="1">
    <name type="scientific">Eutreptiella gymnastica</name>
    <dbReference type="NCBI Taxonomy" id="73025"/>
    <lineage>
        <taxon>Eukaryota</taxon>
        <taxon>Discoba</taxon>
        <taxon>Euglenozoa</taxon>
        <taxon>Euglenida</taxon>
        <taxon>Spirocuta</taxon>
        <taxon>Euglenophyceae</taxon>
        <taxon>Eutreptiales</taxon>
        <taxon>Eutreptiaceae</taxon>
        <taxon>Eutreptiella</taxon>
    </lineage>
</organism>
<name>A0A7S1IV31_9EUGL</name>
<evidence type="ECO:0008006" key="2">
    <source>
        <dbReference type="Google" id="ProtNLM"/>
    </source>
</evidence>
<sequence>MDANSVVATVAKPEGDDDVPVLTKPMNHVEPPNSTVWPDPHSAEGKRLNITITKLRKYAWLVDEDAARLVVPPAHCPRRYFTFSNVFGGHHNQIITLLNAFEVARNLSYTLVVPPFLEKETLRIIRTTKHYNWTAFKRAGYCFIFSFHPLMGELRMHSAMRLFRVLPANVSRPYHLLAPSEYVQKEVDLWKTRVTQNYTAVHRRTELRQLYSCNPKVVSERAGFCDMDLHYIRTAQQETGHSITARFWMAIDNIYHPLAKLNASYARYTGRFLKSKTTALAVDFWIMVDASLFLGNPSSSIALNVCNVRRMRSPPQGCYGFEFCFDRPPYYAGWPCGSPVEDNSIYLDHSYDEFLKNGGRNPPVAGRQG</sequence>
<reference evidence="1" key="1">
    <citation type="submission" date="2021-01" db="EMBL/GenBank/DDBJ databases">
        <authorList>
            <person name="Corre E."/>
            <person name="Pelletier E."/>
            <person name="Niang G."/>
            <person name="Scheremetjew M."/>
            <person name="Finn R."/>
            <person name="Kale V."/>
            <person name="Holt S."/>
            <person name="Cochrane G."/>
            <person name="Meng A."/>
            <person name="Brown T."/>
            <person name="Cohen L."/>
        </authorList>
    </citation>
    <scope>NUCLEOTIDE SEQUENCE</scope>
    <source>
        <strain evidence="1">NIES-381</strain>
    </source>
</reference>